<dbReference type="AlphaFoldDB" id="A0A232EEZ0"/>
<dbReference type="Proteomes" id="UP000215335">
    <property type="component" value="Unassembled WGS sequence"/>
</dbReference>
<organism evidence="1 2">
    <name type="scientific">Trichomalopsis sarcophagae</name>
    <dbReference type="NCBI Taxonomy" id="543379"/>
    <lineage>
        <taxon>Eukaryota</taxon>
        <taxon>Metazoa</taxon>
        <taxon>Ecdysozoa</taxon>
        <taxon>Arthropoda</taxon>
        <taxon>Hexapoda</taxon>
        <taxon>Insecta</taxon>
        <taxon>Pterygota</taxon>
        <taxon>Neoptera</taxon>
        <taxon>Endopterygota</taxon>
        <taxon>Hymenoptera</taxon>
        <taxon>Apocrita</taxon>
        <taxon>Proctotrupomorpha</taxon>
        <taxon>Chalcidoidea</taxon>
        <taxon>Pteromalidae</taxon>
        <taxon>Pteromalinae</taxon>
        <taxon>Trichomalopsis</taxon>
    </lineage>
</organism>
<keyword evidence="2" id="KW-1185">Reference proteome</keyword>
<evidence type="ECO:0000313" key="1">
    <source>
        <dbReference type="EMBL" id="OXU16939.1"/>
    </source>
</evidence>
<evidence type="ECO:0000313" key="2">
    <source>
        <dbReference type="Proteomes" id="UP000215335"/>
    </source>
</evidence>
<name>A0A232EEZ0_9HYME</name>
<dbReference type="EMBL" id="NNAY01005154">
    <property type="protein sequence ID" value="OXU16939.1"/>
    <property type="molecule type" value="Genomic_DNA"/>
</dbReference>
<accession>A0A232EEZ0</accession>
<gene>
    <name evidence="1" type="ORF">TSAR_005199</name>
</gene>
<protein>
    <submittedName>
        <fullName evidence="1">Uncharacterized protein</fullName>
    </submittedName>
</protein>
<proteinExistence type="predicted"/>
<comment type="caution">
    <text evidence="1">The sequence shown here is derived from an EMBL/GenBank/DDBJ whole genome shotgun (WGS) entry which is preliminary data.</text>
</comment>
<sequence>MRGSAEIKEERLGLTQNKSLPGGEGGLKQSKNTFWCVRRSNHVFLENVCMDVFVYVYRNVSGTTQSISIKFDMHNKITYFFPFGLRDLPLCSADKMKKTTYFFIKKLKTGKNEFFLCLDYGSKKALLQLRFWEKVDVLCVLAKFIAQLSNPYGS</sequence>
<reference evidence="1 2" key="1">
    <citation type="journal article" date="2017" name="Curr. Biol.">
        <title>The Evolution of Venom by Co-option of Single-Copy Genes.</title>
        <authorList>
            <person name="Martinson E.O."/>
            <person name="Mrinalini"/>
            <person name="Kelkar Y.D."/>
            <person name="Chang C.H."/>
            <person name="Werren J.H."/>
        </authorList>
    </citation>
    <scope>NUCLEOTIDE SEQUENCE [LARGE SCALE GENOMIC DNA]</scope>
    <source>
        <strain evidence="1 2">Alberta</strain>
        <tissue evidence="1">Whole body</tissue>
    </source>
</reference>